<feature type="chain" id="PRO_5046066147" evidence="2">
    <location>
        <begin position="22"/>
        <end position="1011"/>
    </location>
</feature>
<gene>
    <name evidence="3" type="ORF">PCOR1329_LOCUS44851</name>
</gene>
<feature type="signal peptide" evidence="2">
    <location>
        <begin position="1"/>
        <end position="21"/>
    </location>
</feature>
<feature type="transmembrane region" description="Helical" evidence="1">
    <location>
        <begin position="598"/>
        <end position="620"/>
    </location>
</feature>
<keyword evidence="1" id="KW-0472">Membrane</keyword>
<dbReference type="EMBL" id="CAUYUJ010015391">
    <property type="protein sequence ID" value="CAK0853336.1"/>
    <property type="molecule type" value="Genomic_DNA"/>
</dbReference>
<evidence type="ECO:0000256" key="1">
    <source>
        <dbReference type="SAM" id="Phobius"/>
    </source>
</evidence>
<protein>
    <submittedName>
        <fullName evidence="3">Uncharacterized protein</fullName>
    </submittedName>
</protein>
<keyword evidence="2" id="KW-0732">Signal</keyword>
<accession>A0ABN9U3D8</accession>
<proteinExistence type="predicted"/>
<evidence type="ECO:0000313" key="3">
    <source>
        <dbReference type="EMBL" id="CAK0853336.1"/>
    </source>
</evidence>
<organism evidence="3 4">
    <name type="scientific">Prorocentrum cordatum</name>
    <dbReference type="NCBI Taxonomy" id="2364126"/>
    <lineage>
        <taxon>Eukaryota</taxon>
        <taxon>Sar</taxon>
        <taxon>Alveolata</taxon>
        <taxon>Dinophyceae</taxon>
        <taxon>Prorocentrales</taxon>
        <taxon>Prorocentraceae</taxon>
        <taxon>Prorocentrum</taxon>
    </lineage>
</organism>
<dbReference type="PANTHER" id="PTHR43649">
    <property type="entry name" value="ARABINOSE-BINDING PROTEIN-RELATED"/>
    <property type="match status" value="1"/>
</dbReference>
<dbReference type="InterPro" id="IPR050490">
    <property type="entry name" value="Bact_solute-bd_prot1"/>
</dbReference>
<name>A0ABN9U3D8_9DINO</name>
<keyword evidence="4" id="KW-1185">Reference proteome</keyword>
<sequence length="1011" mass="112806">MAWRAVARALLAAAAAPAAAASDCECPSTPAPAASGYDCSLPGLDVFAPGGGRAGLTVNYLSSVTDTSSPQFRDRAREFEECTGARIVFSEAANVFEDPIADVGTKTATGLELYDGYLMSYSHFPEASALGLAETLNDRIAASAERLRWVDFFPQVQKMGMYRRDGGDDIDFLMFDGDFFVPLVRIDILEREGLPLPNTWEEAVSQAKRFHDTDLNGDGVNDFGFCHFPRVGAGTWDWWIAELVYSTWATMAQDLKRGFYFDVETFEPLLDNPAFREAAAIWKELWNIGEGDCGALMSEGRCFLGYAPPGCWKGVFLNGVSRKDNGTVVWQPTMTDGSYAAPYRQLPFGSLKVLNDEGQLQTCTEDICPGAVPVRSHGHVDATDDDRASVLVPSPHAGELINRAPFYWSGGFGTMIRKSADPVVKDAIWDFFVYINSPETSVIDVATRASWIDSWRMSQLTAEGKNFVEDSTWPRDAYDEHRSVMHKSLDGSANGALNLRIPGIKEYSYDVMGTALREYWAGTKSAEELVVQVTEGWKSTSEDRGIIDQLQTYRATLGLEQISEYDLCQRFRSTMDSTDPRTCRQYDPPENEDNTLEIVMYAVGAVIGVGLVLAMTAWVARTFIQKRRLQRQEEERQLHMIEDGMSAMRVLRFPMAVLQMGAFMDMGSFIPHEEIRQNQGSMLAWLDTPEDIDEFVEHNFIIFLSHQWLSWTTPDPDNLQYECAKSAVADCALQKEWDQGKVHVWLDVCSIPQKNKSQQSSAISSLPIYASSAHAFIVIAPEAVHKDLCQICSLETYQNRAWCRAELLSHSLTHGVGDMYLANSQNKIEPVRLGSAMMNEAIYVFEGELSCCRMNHEGLKCCDRERLMVPFLGLYGLQHVLKTKGSMDEQMQMKDFLAAIDKQESRVFPSDIEVTVKDTKTGKKKTERRVLFKGLLDRMKYHADHMNIDDLQKFGFKAVVQHEGSDADGSSKAKLVVTRTRTTASIASMTPHLSVPSESSLKNAMHAAESV</sequence>
<dbReference type="SUPFAM" id="SSF53850">
    <property type="entry name" value="Periplasmic binding protein-like II"/>
    <property type="match status" value="1"/>
</dbReference>
<dbReference type="Proteomes" id="UP001189429">
    <property type="component" value="Unassembled WGS sequence"/>
</dbReference>
<keyword evidence="1" id="KW-0812">Transmembrane</keyword>
<comment type="caution">
    <text evidence="3">The sequence shown here is derived from an EMBL/GenBank/DDBJ whole genome shotgun (WGS) entry which is preliminary data.</text>
</comment>
<evidence type="ECO:0000256" key="2">
    <source>
        <dbReference type="SAM" id="SignalP"/>
    </source>
</evidence>
<reference evidence="3" key="1">
    <citation type="submission" date="2023-10" db="EMBL/GenBank/DDBJ databases">
        <authorList>
            <person name="Chen Y."/>
            <person name="Shah S."/>
            <person name="Dougan E. K."/>
            <person name="Thang M."/>
            <person name="Chan C."/>
        </authorList>
    </citation>
    <scope>NUCLEOTIDE SEQUENCE [LARGE SCALE GENOMIC DNA]</scope>
</reference>
<feature type="transmembrane region" description="Helical" evidence="1">
    <location>
        <begin position="650"/>
        <end position="670"/>
    </location>
</feature>
<dbReference type="PANTHER" id="PTHR43649:SF12">
    <property type="entry name" value="DIACETYLCHITOBIOSE BINDING PROTEIN DASA"/>
    <property type="match status" value="1"/>
</dbReference>
<evidence type="ECO:0000313" key="4">
    <source>
        <dbReference type="Proteomes" id="UP001189429"/>
    </source>
</evidence>
<keyword evidence="1" id="KW-1133">Transmembrane helix</keyword>
<dbReference type="Gene3D" id="3.40.190.10">
    <property type="entry name" value="Periplasmic binding protein-like II"/>
    <property type="match status" value="2"/>
</dbReference>